<dbReference type="GeneID" id="112043269"/>
<evidence type="ECO:0000313" key="2">
    <source>
        <dbReference type="Proteomes" id="UP001652582"/>
    </source>
</evidence>
<feature type="transmembrane region" description="Helical" evidence="1">
    <location>
        <begin position="24"/>
        <end position="46"/>
    </location>
</feature>
<evidence type="ECO:0000313" key="3">
    <source>
        <dbReference type="RefSeq" id="XP_023934360.1"/>
    </source>
</evidence>
<keyword evidence="1" id="KW-0812">Transmembrane</keyword>
<keyword evidence="1" id="KW-1133">Transmembrane helix</keyword>
<proteinExistence type="predicted"/>
<dbReference type="OrthoDB" id="6600151at2759"/>
<gene>
    <name evidence="3" type="primary">LOC112043269</name>
</gene>
<keyword evidence="2" id="KW-1185">Reference proteome</keyword>
<protein>
    <submittedName>
        <fullName evidence="3">Uncharacterized protein LOC112043269</fullName>
    </submittedName>
</protein>
<dbReference type="CTD" id="4696"/>
<sequence>MAAHASRRTLGQLLQQGWNEIPEVLASSGLAIFGLGLGTYACYDYVKKDGDNRRYKHVYVIMRPDDPRVAKIRKD</sequence>
<accession>A0A6J1MGQ9</accession>
<dbReference type="RefSeq" id="XP_023934360.1">
    <property type="nucleotide sequence ID" value="XM_024078592.2"/>
</dbReference>
<keyword evidence="1" id="KW-0472">Membrane</keyword>
<name>A0A6J1MGQ9_BICAN</name>
<dbReference type="AlphaFoldDB" id="A0A6J1MGQ9"/>
<evidence type="ECO:0000256" key="1">
    <source>
        <dbReference type="SAM" id="Phobius"/>
    </source>
</evidence>
<reference evidence="3" key="1">
    <citation type="submission" date="2025-08" db="UniProtKB">
        <authorList>
            <consortium name="RefSeq"/>
        </authorList>
    </citation>
    <scope>IDENTIFICATION</scope>
</reference>
<organism evidence="2 3">
    <name type="scientific">Bicyclus anynana</name>
    <name type="common">Squinting bush brown butterfly</name>
    <dbReference type="NCBI Taxonomy" id="110368"/>
    <lineage>
        <taxon>Eukaryota</taxon>
        <taxon>Metazoa</taxon>
        <taxon>Ecdysozoa</taxon>
        <taxon>Arthropoda</taxon>
        <taxon>Hexapoda</taxon>
        <taxon>Insecta</taxon>
        <taxon>Pterygota</taxon>
        <taxon>Neoptera</taxon>
        <taxon>Endopterygota</taxon>
        <taxon>Lepidoptera</taxon>
        <taxon>Glossata</taxon>
        <taxon>Ditrysia</taxon>
        <taxon>Papilionoidea</taxon>
        <taxon>Nymphalidae</taxon>
        <taxon>Satyrinae</taxon>
        <taxon>Satyrini</taxon>
        <taxon>Mycalesina</taxon>
        <taxon>Bicyclus</taxon>
    </lineage>
</organism>
<dbReference type="KEGG" id="bany:112043269"/>
<dbReference type="Proteomes" id="UP001652582">
    <property type="component" value="Chromosome 4"/>
</dbReference>